<dbReference type="SUPFAM" id="SSF53067">
    <property type="entry name" value="Actin-like ATPase domain"/>
    <property type="match status" value="1"/>
</dbReference>
<dbReference type="GO" id="GO:0005524">
    <property type="term" value="F:ATP binding"/>
    <property type="evidence" value="ECO:0007669"/>
    <property type="project" value="UniProtKB-KW"/>
</dbReference>
<dbReference type="PANTHER" id="PTHR42749:SF1">
    <property type="entry name" value="CELL SHAPE-DETERMINING PROTEIN MREB"/>
    <property type="match status" value="1"/>
</dbReference>
<dbReference type="Proteomes" id="UP000252015">
    <property type="component" value="Unassembled WGS sequence"/>
</dbReference>
<dbReference type="Gene3D" id="3.30.420.40">
    <property type="match status" value="2"/>
</dbReference>
<keyword evidence="5" id="KW-1133">Transmembrane helix</keyword>
<protein>
    <recommendedName>
        <fullName evidence="8">Molecular chaperone</fullName>
    </recommendedName>
</protein>
<dbReference type="RefSeq" id="WP_113964055.1">
    <property type="nucleotide sequence ID" value="NZ_UEGW01000001.1"/>
</dbReference>
<keyword evidence="5" id="KW-0472">Membrane</keyword>
<evidence type="ECO:0000313" key="7">
    <source>
        <dbReference type="Proteomes" id="UP000252015"/>
    </source>
</evidence>
<dbReference type="STRING" id="29313.BHQ16_11735"/>
<evidence type="ECO:0000256" key="5">
    <source>
        <dbReference type="SAM" id="Phobius"/>
    </source>
</evidence>
<dbReference type="Pfam" id="PF00012">
    <property type="entry name" value="HSP70"/>
    <property type="match status" value="1"/>
</dbReference>
<reference evidence="6 7" key="1">
    <citation type="submission" date="2018-05" db="EMBL/GenBank/DDBJ databases">
        <authorList>
            <consortium name="IHU Genomes"/>
        </authorList>
    </citation>
    <scope>NUCLEOTIDE SEQUENCE [LARGE SCALE GENOMIC DNA]</scope>
    <source>
        <strain evidence="6 7">P7336</strain>
    </source>
</reference>
<evidence type="ECO:0000313" key="6">
    <source>
        <dbReference type="EMBL" id="SRX94780.1"/>
    </source>
</evidence>
<proteinExistence type="predicted"/>
<feature type="region of interest" description="Disordered" evidence="4">
    <location>
        <begin position="481"/>
        <end position="599"/>
    </location>
</feature>
<dbReference type="AlphaFoldDB" id="A0A375Z1F3"/>
<keyword evidence="7" id="KW-1185">Reference proteome</keyword>
<keyword evidence="3" id="KW-0143">Chaperone</keyword>
<dbReference type="GO" id="GO:0140662">
    <property type="term" value="F:ATP-dependent protein folding chaperone"/>
    <property type="evidence" value="ECO:0007669"/>
    <property type="project" value="InterPro"/>
</dbReference>
<dbReference type="InterPro" id="IPR013126">
    <property type="entry name" value="Hsp_70_fam"/>
</dbReference>
<keyword evidence="2" id="KW-0067">ATP-binding</keyword>
<keyword evidence="1" id="KW-0547">Nucleotide-binding</keyword>
<gene>
    <name evidence="6" type="ORF">MSP7336_03041</name>
</gene>
<evidence type="ECO:0000256" key="1">
    <source>
        <dbReference type="ARBA" id="ARBA00022741"/>
    </source>
</evidence>
<dbReference type="Gene3D" id="3.90.640.10">
    <property type="entry name" value="Actin, Chain A, domain 4"/>
    <property type="match status" value="1"/>
</dbReference>
<keyword evidence="5" id="KW-0812">Transmembrane</keyword>
<dbReference type="EMBL" id="UEGW01000001">
    <property type="protein sequence ID" value="SRX94780.1"/>
    <property type="molecule type" value="Genomic_DNA"/>
</dbReference>
<feature type="compositionally biased region" description="Polar residues" evidence="4">
    <location>
        <begin position="481"/>
        <end position="491"/>
    </location>
</feature>
<evidence type="ECO:0008006" key="8">
    <source>
        <dbReference type="Google" id="ProtNLM"/>
    </source>
</evidence>
<name>A0A375Z1F3_MYCSH</name>
<organism evidence="6 7">
    <name type="scientific">Mycobacterium shimoidei</name>
    <dbReference type="NCBI Taxonomy" id="29313"/>
    <lineage>
        <taxon>Bacteria</taxon>
        <taxon>Bacillati</taxon>
        <taxon>Actinomycetota</taxon>
        <taxon>Actinomycetes</taxon>
        <taxon>Mycobacteriales</taxon>
        <taxon>Mycobacteriaceae</taxon>
        <taxon>Mycobacterium</taxon>
    </lineage>
</organism>
<dbReference type="PANTHER" id="PTHR42749">
    <property type="entry name" value="CELL SHAPE-DETERMINING PROTEIN MREB"/>
    <property type="match status" value="1"/>
</dbReference>
<feature type="compositionally biased region" description="Low complexity" evidence="4">
    <location>
        <begin position="510"/>
        <end position="589"/>
    </location>
</feature>
<feature type="region of interest" description="Disordered" evidence="4">
    <location>
        <begin position="1"/>
        <end position="22"/>
    </location>
</feature>
<feature type="transmembrane region" description="Helical" evidence="5">
    <location>
        <begin position="455"/>
        <end position="476"/>
    </location>
</feature>
<sequence length="599" mass="61577">MVDGGRPLGFSRADAPPHSQSALGLSVGATNLAAVSADRAVRRRSVLTLYPGRMPEVGVPSENPNLTERGLVITEFVDRVGDPAGLVAADGSTHRAETLLADALRSLAYTATEGRSLPQAVAISYPAHWRYGSLDAVRNALNQVPEWSDGRVTLLPDSAAATAALRSNPGLPTRGVIAVCDFGGTGSSLTLVDAANGYQPIAPTVRHREFAGDRIDEALADHVVAELSSGGSFDTAGTSSTASLTRLRDACRRAKEELSTAATTTLSAPLPGYSGDVSLTRAELDEVIRAPLTGFVDVIQEALRHNGIRVSELAAVASVGGGAAIPLVTATLSQHLQVPVITTPRPMLSAATGAALAATGRVADDGATALSPAATALAPAATELAPTADATEMTDAAQVPTAEPPLAWSEANDEDSGIMPLLTGEYPAADARPAEVFEETAHTRPAAEAWYRRPLVLILGTVLVMLAIGSVIMLTLRHNSGTAPSTPAPSVSNPPAPGAPTPSDITDTQAPESSSAPAPSSTESNTQPPPSTTTQPPTTTETPTTTTTTEAPTTTSQTTQTPTSSAQTSTGASEQPLFPIFPRNPNRPRIFPEPGVGGR</sequence>
<evidence type="ECO:0000256" key="3">
    <source>
        <dbReference type="ARBA" id="ARBA00023186"/>
    </source>
</evidence>
<accession>A0A375Z1F3</accession>
<evidence type="ECO:0000256" key="2">
    <source>
        <dbReference type="ARBA" id="ARBA00022840"/>
    </source>
</evidence>
<dbReference type="InterPro" id="IPR043129">
    <property type="entry name" value="ATPase_NBD"/>
</dbReference>
<evidence type="ECO:0000256" key="4">
    <source>
        <dbReference type="SAM" id="MobiDB-lite"/>
    </source>
</evidence>